<keyword evidence="9" id="KW-0238">DNA-binding</keyword>
<evidence type="ECO:0000256" key="4">
    <source>
        <dbReference type="ARBA" id="ARBA00022741"/>
    </source>
</evidence>
<keyword evidence="6" id="KW-0228">DNA excision</keyword>
<dbReference type="KEGG" id="hhy:Halhy_3703"/>
<dbReference type="PANTHER" id="PTHR43152">
    <property type="entry name" value="UVRABC SYSTEM PROTEIN A"/>
    <property type="match status" value="1"/>
</dbReference>
<keyword evidence="3" id="KW-0677">Repeat</keyword>
<keyword evidence="5" id="KW-0227">DNA damage</keyword>
<accession>F4KZY5</accession>
<dbReference type="SMART" id="SM00382">
    <property type="entry name" value="AAA"/>
    <property type="match status" value="2"/>
</dbReference>
<evidence type="ECO:0000256" key="5">
    <source>
        <dbReference type="ARBA" id="ARBA00022763"/>
    </source>
</evidence>
<keyword evidence="2" id="KW-0963">Cytoplasm</keyword>
<dbReference type="InterPro" id="IPR003593">
    <property type="entry name" value="AAA+_ATPase"/>
</dbReference>
<comment type="subcellular location">
    <subcellularLocation>
        <location evidence="1">Cytoplasm</location>
    </subcellularLocation>
</comment>
<keyword evidence="8" id="KW-0267">Excision nuclease</keyword>
<gene>
    <name evidence="15" type="ordered locus">Halhy_3703</name>
</gene>
<dbReference type="eggNOG" id="COG0178">
    <property type="taxonomic scope" value="Bacteria"/>
</dbReference>
<protein>
    <recommendedName>
        <fullName evidence="12">UvrABC system protein A</fullName>
    </recommendedName>
    <alternativeName>
        <fullName evidence="13">Excinuclease ABC subunit A</fullName>
    </alternativeName>
</protein>
<dbReference type="Gene3D" id="1.20.1580.10">
    <property type="entry name" value="ABC transporter ATPase like domain"/>
    <property type="match status" value="2"/>
</dbReference>
<evidence type="ECO:0000256" key="10">
    <source>
        <dbReference type="ARBA" id="ARBA00023204"/>
    </source>
</evidence>
<reference key="2">
    <citation type="submission" date="2011-04" db="EMBL/GenBank/DDBJ databases">
        <title>Complete sequence of chromosome of Haliscomenobacter hydrossis DSM 1100.</title>
        <authorList>
            <consortium name="US DOE Joint Genome Institute (JGI-PGF)"/>
            <person name="Lucas S."/>
            <person name="Han J."/>
            <person name="Lapidus A."/>
            <person name="Bruce D."/>
            <person name="Goodwin L."/>
            <person name="Pitluck S."/>
            <person name="Peters L."/>
            <person name="Kyrpides N."/>
            <person name="Mavromatis K."/>
            <person name="Ivanova N."/>
            <person name="Ovchinnikova G."/>
            <person name="Pagani I."/>
            <person name="Daligault H."/>
            <person name="Detter J.C."/>
            <person name="Han C."/>
            <person name="Land M."/>
            <person name="Hauser L."/>
            <person name="Markowitz V."/>
            <person name="Cheng J.-F."/>
            <person name="Hugenholtz P."/>
            <person name="Woyke T."/>
            <person name="Wu D."/>
            <person name="Verbarg S."/>
            <person name="Frueling A."/>
            <person name="Brambilla E."/>
            <person name="Klenk H.-P."/>
            <person name="Eisen J.A."/>
        </authorList>
    </citation>
    <scope>NUCLEOTIDE SEQUENCE</scope>
    <source>
        <strain>DSM 1100</strain>
    </source>
</reference>
<keyword evidence="16" id="KW-1185">Reference proteome</keyword>
<organism evidence="15 16">
    <name type="scientific">Haliscomenobacter hydrossis (strain ATCC 27775 / DSM 1100 / LMG 10767 / O)</name>
    <dbReference type="NCBI Taxonomy" id="760192"/>
    <lineage>
        <taxon>Bacteria</taxon>
        <taxon>Pseudomonadati</taxon>
        <taxon>Bacteroidota</taxon>
        <taxon>Saprospiria</taxon>
        <taxon>Saprospirales</taxon>
        <taxon>Haliscomenobacteraceae</taxon>
        <taxon>Haliscomenobacter</taxon>
    </lineage>
</organism>
<proteinExistence type="inferred from homology"/>
<dbReference type="Gene3D" id="3.40.50.300">
    <property type="entry name" value="P-loop containing nucleotide triphosphate hydrolases"/>
    <property type="match status" value="2"/>
</dbReference>
<dbReference type="InterPro" id="IPR027417">
    <property type="entry name" value="P-loop_NTPase"/>
</dbReference>
<feature type="domain" description="ABC transporter" evidence="14">
    <location>
        <begin position="452"/>
        <end position="744"/>
    </location>
</feature>
<evidence type="ECO:0000256" key="1">
    <source>
        <dbReference type="ARBA" id="ARBA00004496"/>
    </source>
</evidence>
<name>F4KZY5_HALH1</name>
<dbReference type="AlphaFoldDB" id="F4KZY5"/>
<dbReference type="GO" id="GO:0006281">
    <property type="term" value="P:DNA repair"/>
    <property type="evidence" value="ECO:0007669"/>
    <property type="project" value="UniProtKB-KW"/>
</dbReference>
<comment type="similarity">
    <text evidence="11">Belongs to the ABC transporter superfamily. UvrA family.</text>
</comment>
<dbReference type="GO" id="GO:0004518">
    <property type="term" value="F:nuclease activity"/>
    <property type="evidence" value="ECO:0007669"/>
    <property type="project" value="UniProtKB-KW"/>
</dbReference>
<evidence type="ECO:0000256" key="7">
    <source>
        <dbReference type="ARBA" id="ARBA00022840"/>
    </source>
</evidence>
<dbReference type="CDD" id="cd03270">
    <property type="entry name" value="ABC_UvrA_I"/>
    <property type="match status" value="1"/>
</dbReference>
<dbReference type="STRING" id="760192.Halhy_3703"/>
<dbReference type="GO" id="GO:0003677">
    <property type="term" value="F:DNA binding"/>
    <property type="evidence" value="ECO:0007669"/>
    <property type="project" value="UniProtKB-KW"/>
</dbReference>
<dbReference type="PROSITE" id="PS00211">
    <property type="entry name" value="ABC_TRANSPORTER_1"/>
    <property type="match status" value="2"/>
</dbReference>
<dbReference type="GO" id="GO:0005524">
    <property type="term" value="F:ATP binding"/>
    <property type="evidence" value="ECO:0007669"/>
    <property type="project" value="UniProtKB-KW"/>
</dbReference>
<evidence type="ECO:0000256" key="8">
    <source>
        <dbReference type="ARBA" id="ARBA00022881"/>
    </source>
</evidence>
<keyword evidence="7" id="KW-0067">ATP-binding</keyword>
<reference evidence="15 16" key="1">
    <citation type="journal article" date="2011" name="Stand. Genomic Sci.">
        <title>Complete genome sequence of Haliscomenobacter hydrossis type strain (O).</title>
        <authorList>
            <consortium name="US DOE Joint Genome Institute (JGI-PGF)"/>
            <person name="Daligault H."/>
            <person name="Lapidus A."/>
            <person name="Zeytun A."/>
            <person name="Nolan M."/>
            <person name="Lucas S."/>
            <person name="Del Rio T.G."/>
            <person name="Tice H."/>
            <person name="Cheng J.F."/>
            <person name="Tapia R."/>
            <person name="Han C."/>
            <person name="Goodwin L."/>
            <person name="Pitluck S."/>
            <person name="Liolios K."/>
            <person name="Pagani I."/>
            <person name="Ivanova N."/>
            <person name="Huntemann M."/>
            <person name="Mavromatis K."/>
            <person name="Mikhailova N."/>
            <person name="Pati A."/>
            <person name="Chen A."/>
            <person name="Palaniappan K."/>
            <person name="Land M."/>
            <person name="Hauser L."/>
            <person name="Brambilla E.M."/>
            <person name="Rohde M."/>
            <person name="Verbarg S."/>
            <person name="Goker M."/>
            <person name="Bristow J."/>
            <person name="Eisen J.A."/>
            <person name="Markowitz V."/>
            <person name="Hugenholtz P."/>
            <person name="Kyrpides N.C."/>
            <person name="Klenk H.P."/>
            <person name="Woyke T."/>
        </authorList>
    </citation>
    <scope>NUCLEOTIDE SEQUENCE [LARGE SCALE GENOMIC DNA]</scope>
    <source>
        <strain evidence="16">ATCC 27775 / DSM 1100 / LMG 10767 / O</strain>
    </source>
</reference>
<dbReference type="Proteomes" id="UP000008461">
    <property type="component" value="Chromosome"/>
</dbReference>
<keyword evidence="10" id="KW-0234">DNA repair</keyword>
<evidence type="ECO:0000313" key="15">
    <source>
        <dbReference type="EMBL" id="AEE51555.1"/>
    </source>
</evidence>
<evidence type="ECO:0000259" key="14">
    <source>
        <dbReference type="PROSITE" id="PS50893"/>
    </source>
</evidence>
<evidence type="ECO:0000256" key="6">
    <source>
        <dbReference type="ARBA" id="ARBA00022769"/>
    </source>
</evidence>
<dbReference type="PANTHER" id="PTHR43152:SF1">
    <property type="entry name" value="UVRA PROTEIN"/>
    <property type="match status" value="1"/>
</dbReference>
<dbReference type="GO" id="GO:0016887">
    <property type="term" value="F:ATP hydrolysis activity"/>
    <property type="evidence" value="ECO:0007669"/>
    <property type="project" value="InterPro"/>
</dbReference>
<dbReference type="InterPro" id="IPR017871">
    <property type="entry name" value="ABC_transporter-like_CS"/>
</dbReference>
<dbReference type="HOGENOM" id="CLU_001370_2_1_10"/>
<dbReference type="EMBL" id="CP002691">
    <property type="protein sequence ID" value="AEE51555.1"/>
    <property type="molecule type" value="Genomic_DNA"/>
</dbReference>
<evidence type="ECO:0000313" key="16">
    <source>
        <dbReference type="Proteomes" id="UP000008461"/>
    </source>
</evidence>
<dbReference type="Pfam" id="PF00005">
    <property type="entry name" value="ABC_tran"/>
    <property type="match status" value="1"/>
</dbReference>
<evidence type="ECO:0000256" key="12">
    <source>
        <dbReference type="ARBA" id="ARBA00039316"/>
    </source>
</evidence>
<dbReference type="InterPro" id="IPR003439">
    <property type="entry name" value="ABC_transporter-like_ATP-bd"/>
</dbReference>
<dbReference type="Gene3D" id="1.10.8.280">
    <property type="entry name" value="ABC transporter ATPase domain-like"/>
    <property type="match status" value="1"/>
</dbReference>
<evidence type="ECO:0000256" key="11">
    <source>
        <dbReference type="ARBA" id="ARBA00038000"/>
    </source>
</evidence>
<evidence type="ECO:0000256" key="9">
    <source>
        <dbReference type="ARBA" id="ARBA00023125"/>
    </source>
</evidence>
<dbReference type="GO" id="GO:0005737">
    <property type="term" value="C:cytoplasm"/>
    <property type="evidence" value="ECO:0007669"/>
    <property type="project" value="UniProtKB-SubCell"/>
</dbReference>
<evidence type="ECO:0000256" key="2">
    <source>
        <dbReference type="ARBA" id="ARBA00022490"/>
    </source>
</evidence>
<evidence type="ECO:0000256" key="3">
    <source>
        <dbReference type="ARBA" id="ARBA00022737"/>
    </source>
</evidence>
<dbReference type="OrthoDB" id="9805802at2"/>
<keyword evidence="4" id="KW-0547">Nucleotide-binding</keyword>
<dbReference type="RefSeq" id="WP_013766094.1">
    <property type="nucleotide sequence ID" value="NC_015510.1"/>
</dbReference>
<dbReference type="SUPFAM" id="SSF52540">
    <property type="entry name" value="P-loop containing nucleoside triphosphate hydrolases"/>
    <property type="match status" value="2"/>
</dbReference>
<evidence type="ECO:0000256" key="13">
    <source>
        <dbReference type="ARBA" id="ARBA00042156"/>
    </source>
</evidence>
<dbReference type="PROSITE" id="PS50893">
    <property type="entry name" value="ABC_TRANSPORTER_2"/>
    <property type="match status" value="1"/>
</dbReference>
<sequence length="753" mass="83418">MSTTKDFIIVQNAHTNNLKNLSLEIPKHKVVAFTGVSGSGKSSLLFDTIYTEAQRQLIETFSTFARTFMPKLSRPDVDDILNLSTSIVIDQKKMGNNLRSTVGTVTEVNTYLRLLFSRIGKPAIGASFLFSFNHPEGMCEHCNGLGKKAKIDLDLFLDQEKSIREGAIMHPHFKVGGFLWKEIINLQLFDTEKKVKDFSESELHKLLYAEPYAVEVPEGKTTYMKNFEGIARKLENAVTVRAEDEASEDDKNAYTKQFKYSICEHCNGSRINERARSVQVNGVSFDELCRMELSDVYTFLQPIKDELASTIISKAQFVLEQLIEIGVGYLSLERPVGSLSGGESQRVKMAKQLDCNLVDMLYVLDEPSTGLHPKDTEKLLALLYRLKDKGNSVFVVEHDPEIIRAAEWIIDIGPKAGKFGGEVVYNGPTAGIAQTESITGKYLYGQQKTVFQRKKAVEFFEIKNANANNLKNVSVNIPQGVLTCVTGVSGSGKSSLIHDCFAKEHPEAIVIDQTAVGKTSRANPATYLGVFDNIRKEFASATNTAASLFSFNSAGACHKCNGQGMVSMELSFLDAVKTLCDECEGKRYQAEVLEYKFQGKNIAEVLDMSVAQALEFFRSEKINKHLRLLQAVGLDYLKLGQSLSTLSGGESQRLKIATELQKESNIYIMDEPTTGLHVSDIEHFFKIIKKLVDGNNTVIIIEHNLDIIKHADWIIDMGPAGGKKGGEVLYAGPIEGILDCESSITGQFLQGLI</sequence>